<feature type="site" description="Lowers pKa of active site Tyr" evidence="5">
    <location>
        <position position="86"/>
    </location>
</feature>
<evidence type="ECO:0000256" key="4">
    <source>
        <dbReference type="PIRSR" id="PIRSR000097-2"/>
    </source>
</evidence>
<feature type="active site" description="Proton donor" evidence="3">
    <location>
        <position position="56"/>
    </location>
</feature>
<evidence type="ECO:0000259" key="6">
    <source>
        <dbReference type="Pfam" id="PF00248"/>
    </source>
</evidence>
<dbReference type="InterPro" id="IPR020471">
    <property type="entry name" value="AKR"/>
</dbReference>
<comment type="similarity">
    <text evidence="1">Belongs to the aldo/keto reductase family.</text>
</comment>
<dbReference type="InterPro" id="IPR036812">
    <property type="entry name" value="NAD(P)_OxRdtase_dom_sf"/>
</dbReference>
<evidence type="ECO:0000256" key="1">
    <source>
        <dbReference type="ARBA" id="ARBA00007905"/>
    </source>
</evidence>
<protein>
    <recommendedName>
        <fullName evidence="6">NADP-dependent oxidoreductase domain-containing protein</fullName>
    </recommendedName>
</protein>
<evidence type="ECO:0000313" key="7">
    <source>
        <dbReference type="EMBL" id="KAL3834200.1"/>
    </source>
</evidence>
<feature type="domain" description="NADP-dependent oxidoreductase" evidence="6">
    <location>
        <begin position="29"/>
        <end position="292"/>
    </location>
</feature>
<dbReference type="Proteomes" id="UP001634393">
    <property type="component" value="Unassembled WGS sequence"/>
</dbReference>
<evidence type="ECO:0000256" key="3">
    <source>
        <dbReference type="PIRSR" id="PIRSR000097-1"/>
    </source>
</evidence>
<sequence>MECNKIPEVILNSGHMMPLIAMGTVGDHLPPPEQLISIYIDAIAIGYRHFDTASIYDTEEPLGKAVAKALELGLINNRDELFITSKLWCTDADHDLVLPALKETLRKLDLSYVDLYLIHWPVRVTKGSKYLESLNENILPFDINATWKGMEECCELGLAKSIGVSNFSCVKLKKILDQATIPPTVNQVELNISWQQEKLLEFCRANGVHISAWSPLGSHGSYWGSHKVLESPVLQNIASAKEKSVAQIGLRWIYEQGASMVVKSFNKERMKENIQIFDWKLSTEEVKNIKQIPQCRGSFGEWFVHENGPYKSVEELWDGEI</sequence>
<dbReference type="InterPro" id="IPR044497">
    <property type="entry name" value="AKR4A/B"/>
</dbReference>
<dbReference type="InterPro" id="IPR023210">
    <property type="entry name" value="NADP_OxRdtase_dom"/>
</dbReference>
<dbReference type="PROSITE" id="PS00063">
    <property type="entry name" value="ALDOKETO_REDUCTASE_3"/>
    <property type="match status" value="1"/>
</dbReference>
<dbReference type="PROSITE" id="PS00798">
    <property type="entry name" value="ALDOKETO_REDUCTASE_1"/>
    <property type="match status" value="1"/>
</dbReference>
<dbReference type="GO" id="GO:0035835">
    <property type="term" value="P:indole alkaloid biosynthetic process"/>
    <property type="evidence" value="ECO:0007669"/>
    <property type="project" value="UniProtKB-ARBA"/>
</dbReference>
<reference evidence="8 9" key="1">
    <citation type="submission" date="2024-12" db="EMBL/GenBank/DDBJ databases">
        <title>The unique morphological basis and parallel evolutionary history of personate flowers in Penstemon.</title>
        <authorList>
            <person name="Depatie T.H."/>
            <person name="Wessinger C.A."/>
        </authorList>
    </citation>
    <scope>NUCLEOTIDE SEQUENCE [LARGE SCALE GENOMIC DNA]</scope>
    <source>
        <strain evidence="8">WTNN_2</strain>
        <tissue evidence="8">Leaf</tissue>
    </source>
</reference>
<dbReference type="InterPro" id="IPR018170">
    <property type="entry name" value="Aldo/ket_reductase_CS"/>
</dbReference>
<evidence type="ECO:0000313" key="8">
    <source>
        <dbReference type="EMBL" id="KAL3834202.1"/>
    </source>
</evidence>
<dbReference type="Pfam" id="PF00248">
    <property type="entry name" value="Aldo_ket_red"/>
    <property type="match status" value="1"/>
</dbReference>
<keyword evidence="9" id="KW-1185">Reference proteome</keyword>
<dbReference type="PANTHER" id="PTHR11732">
    <property type="entry name" value="ALDO/KETO REDUCTASE"/>
    <property type="match status" value="1"/>
</dbReference>
<dbReference type="EMBL" id="JBJXBP010000004">
    <property type="protein sequence ID" value="KAL3834200.1"/>
    <property type="molecule type" value="Genomic_DNA"/>
</dbReference>
<proteinExistence type="inferred from homology"/>
<dbReference type="PIRSF" id="PIRSF000097">
    <property type="entry name" value="AKR"/>
    <property type="match status" value="1"/>
</dbReference>
<evidence type="ECO:0000256" key="5">
    <source>
        <dbReference type="PIRSR" id="PIRSR000097-3"/>
    </source>
</evidence>
<dbReference type="FunFam" id="3.20.20.100:FF:000013">
    <property type="entry name" value="NADPH-dependent codeinone reductase 1-1"/>
    <property type="match status" value="1"/>
</dbReference>
<dbReference type="AlphaFoldDB" id="A0ABD3TD15"/>
<evidence type="ECO:0000256" key="2">
    <source>
        <dbReference type="ARBA" id="ARBA00022857"/>
    </source>
</evidence>
<dbReference type="PRINTS" id="PR00069">
    <property type="entry name" value="ALDKETRDTASE"/>
</dbReference>
<dbReference type="EMBL" id="JBJXBP010000004">
    <property type="protein sequence ID" value="KAL3834202.1"/>
    <property type="molecule type" value="Genomic_DNA"/>
</dbReference>
<name>A0ABD3TD15_9LAMI</name>
<evidence type="ECO:0000313" key="9">
    <source>
        <dbReference type="Proteomes" id="UP001634393"/>
    </source>
</evidence>
<dbReference type="Gene3D" id="3.20.20.100">
    <property type="entry name" value="NADP-dependent oxidoreductase domain"/>
    <property type="match status" value="1"/>
</dbReference>
<organism evidence="8 9">
    <name type="scientific">Penstemon smallii</name>
    <dbReference type="NCBI Taxonomy" id="265156"/>
    <lineage>
        <taxon>Eukaryota</taxon>
        <taxon>Viridiplantae</taxon>
        <taxon>Streptophyta</taxon>
        <taxon>Embryophyta</taxon>
        <taxon>Tracheophyta</taxon>
        <taxon>Spermatophyta</taxon>
        <taxon>Magnoliopsida</taxon>
        <taxon>eudicotyledons</taxon>
        <taxon>Gunneridae</taxon>
        <taxon>Pentapetalae</taxon>
        <taxon>asterids</taxon>
        <taxon>lamiids</taxon>
        <taxon>Lamiales</taxon>
        <taxon>Plantaginaceae</taxon>
        <taxon>Cheloneae</taxon>
        <taxon>Penstemon</taxon>
    </lineage>
</organism>
<accession>A0ABD3TD15</accession>
<keyword evidence="2" id="KW-0521">NADP</keyword>
<dbReference type="CDD" id="cd19124">
    <property type="entry name" value="AKR_AKR4A_4B"/>
    <property type="match status" value="1"/>
</dbReference>
<dbReference type="SUPFAM" id="SSF51430">
    <property type="entry name" value="NAD(P)-linked oxidoreductase"/>
    <property type="match status" value="1"/>
</dbReference>
<comment type="caution">
    <text evidence="8">The sequence shown here is derived from an EMBL/GenBank/DDBJ whole genome shotgun (WGS) entry which is preliminary data.</text>
</comment>
<feature type="binding site" evidence="4">
    <location>
        <position position="119"/>
    </location>
    <ligand>
        <name>substrate</name>
    </ligand>
</feature>
<gene>
    <name evidence="7" type="ORF">ACJIZ3_008936</name>
    <name evidence="8" type="ORF">ACJIZ3_008938</name>
</gene>
<dbReference type="PROSITE" id="PS00062">
    <property type="entry name" value="ALDOKETO_REDUCTASE_2"/>
    <property type="match status" value="1"/>
</dbReference>